<dbReference type="PANTHER" id="PTHR42659:SF2">
    <property type="entry name" value="XANTHINE DEHYDROGENASE SUBUNIT C-RELATED"/>
    <property type="match status" value="1"/>
</dbReference>
<dbReference type="InterPro" id="IPR002346">
    <property type="entry name" value="Mopterin_DH_FAD-bd"/>
</dbReference>
<proteinExistence type="predicted"/>
<keyword evidence="2" id="KW-0274">FAD</keyword>
<evidence type="ECO:0000313" key="6">
    <source>
        <dbReference type="Proteomes" id="UP000266113"/>
    </source>
</evidence>
<dbReference type="Gene3D" id="3.30.465.10">
    <property type="match status" value="1"/>
</dbReference>
<protein>
    <recommendedName>
        <fullName evidence="4">FAD-binding PCMH-type domain-containing protein</fullName>
    </recommendedName>
</protein>
<organism evidence="5 6">
    <name type="scientific">Candidatus Cryosericum septentrionale</name>
    <dbReference type="NCBI Taxonomy" id="2290913"/>
    <lineage>
        <taxon>Bacteria</taxon>
        <taxon>Pseudomonadati</taxon>
        <taxon>Caldisericota/Cryosericota group</taxon>
        <taxon>Candidatus Cryosericota</taxon>
        <taxon>Candidatus Cryosericia</taxon>
        <taxon>Candidatus Cryosericales</taxon>
        <taxon>Candidatus Cryosericaceae</taxon>
        <taxon>Candidatus Cryosericum</taxon>
    </lineage>
</organism>
<sequence>MPETKLDSQPAWMLHLPSHEGTIFMDISIVCKEALMGKITQYYHATSLEDAFVRAKQLGPVAAYVGGGVELVLRRNPEITTLIDLSRCGLDYIATAHDEIEIGSQTTLTTISRSADIRQYAGGSLAYCAGHIAHNNLRDMITVGGVIGRNQPWNDVVPHLVALGAQVRLFDGVERIMPLSDYIEAKQLGVIIKGVLLPAGNAGSRGFLWRFTRTQQDISTLHFSALVSCDGKVMTAANLVFAGCPGHAALYPRLSEELVGKSLSHETFARLAEMAPDLVEVGTDLRATGEFRRELVRAAIVNLEEHMTGVAQ</sequence>
<dbReference type="SUPFAM" id="SSF56176">
    <property type="entry name" value="FAD-binding/transporter-associated domain-like"/>
    <property type="match status" value="1"/>
</dbReference>
<dbReference type="OrthoDB" id="9803647at2"/>
<evidence type="ECO:0000259" key="4">
    <source>
        <dbReference type="PROSITE" id="PS51387"/>
    </source>
</evidence>
<dbReference type="SUPFAM" id="SSF55447">
    <property type="entry name" value="CO dehydrogenase flavoprotein C-terminal domain-like"/>
    <property type="match status" value="1"/>
</dbReference>
<dbReference type="EMBL" id="QXIY01000037">
    <property type="protein sequence ID" value="RIE16112.1"/>
    <property type="molecule type" value="Genomic_DNA"/>
</dbReference>
<gene>
    <name evidence="5" type="ORF">SMC1_08620</name>
</gene>
<dbReference type="InterPro" id="IPR005107">
    <property type="entry name" value="CO_DH_flav_C"/>
</dbReference>
<dbReference type="InterPro" id="IPR051312">
    <property type="entry name" value="Diverse_Substr_Oxidored"/>
</dbReference>
<keyword evidence="6" id="KW-1185">Reference proteome</keyword>
<dbReference type="Gene3D" id="3.30.390.50">
    <property type="entry name" value="CO dehydrogenase flavoprotein, C-terminal domain"/>
    <property type="match status" value="1"/>
</dbReference>
<evidence type="ECO:0000256" key="2">
    <source>
        <dbReference type="ARBA" id="ARBA00022827"/>
    </source>
</evidence>
<evidence type="ECO:0000313" key="5">
    <source>
        <dbReference type="EMBL" id="RIE16112.1"/>
    </source>
</evidence>
<evidence type="ECO:0000256" key="3">
    <source>
        <dbReference type="ARBA" id="ARBA00023002"/>
    </source>
</evidence>
<dbReference type="GO" id="GO:0071949">
    <property type="term" value="F:FAD binding"/>
    <property type="evidence" value="ECO:0007669"/>
    <property type="project" value="InterPro"/>
</dbReference>
<dbReference type="InterPro" id="IPR016166">
    <property type="entry name" value="FAD-bd_PCMH"/>
</dbReference>
<dbReference type="Pfam" id="PF00941">
    <property type="entry name" value="FAD_binding_5"/>
    <property type="match status" value="1"/>
</dbReference>
<keyword evidence="1" id="KW-0285">Flavoprotein</keyword>
<dbReference type="GO" id="GO:0016491">
    <property type="term" value="F:oxidoreductase activity"/>
    <property type="evidence" value="ECO:0007669"/>
    <property type="project" value="UniProtKB-KW"/>
</dbReference>
<dbReference type="InterPro" id="IPR016169">
    <property type="entry name" value="FAD-bd_PCMH_sub2"/>
</dbReference>
<dbReference type="Proteomes" id="UP000266113">
    <property type="component" value="Unassembled WGS sequence"/>
</dbReference>
<dbReference type="InterPro" id="IPR036318">
    <property type="entry name" value="FAD-bd_PCMH-like_sf"/>
</dbReference>
<dbReference type="Pfam" id="PF03450">
    <property type="entry name" value="CO_deh_flav_C"/>
    <property type="match status" value="1"/>
</dbReference>
<name>A0A398DKM9_9BACT</name>
<dbReference type="InterPro" id="IPR036683">
    <property type="entry name" value="CO_DH_flav_C_dom_sf"/>
</dbReference>
<keyword evidence="3" id="KW-0560">Oxidoreductase</keyword>
<dbReference type="PANTHER" id="PTHR42659">
    <property type="entry name" value="XANTHINE DEHYDROGENASE SUBUNIT C-RELATED"/>
    <property type="match status" value="1"/>
</dbReference>
<feature type="domain" description="FAD-binding PCMH-type" evidence="4">
    <location>
        <begin position="35"/>
        <end position="202"/>
    </location>
</feature>
<comment type="caution">
    <text evidence="5">The sequence shown here is derived from an EMBL/GenBank/DDBJ whole genome shotgun (WGS) entry which is preliminary data.</text>
</comment>
<accession>A0A398DKM9</accession>
<dbReference type="AlphaFoldDB" id="A0A398DKM9"/>
<dbReference type="PROSITE" id="PS51387">
    <property type="entry name" value="FAD_PCMH"/>
    <property type="match status" value="1"/>
</dbReference>
<evidence type="ECO:0000256" key="1">
    <source>
        <dbReference type="ARBA" id="ARBA00022630"/>
    </source>
</evidence>
<reference evidence="5 6" key="1">
    <citation type="submission" date="2018-09" db="EMBL/GenBank/DDBJ databases">
        <title>Discovery and Ecogenomic Context for Candidatus Cryosericales, a Global Caldiserica Order Active in Thawing Permafrost.</title>
        <authorList>
            <person name="Martinez M.A."/>
            <person name="Woodcroft B.J."/>
            <person name="Ignacio Espinoza J.C."/>
            <person name="Zayed A."/>
            <person name="Singleton C.M."/>
            <person name="Boyd J."/>
            <person name="Li Y.-F."/>
            <person name="Purvine S."/>
            <person name="Maughan H."/>
            <person name="Hodgkins S.B."/>
            <person name="Anderson D."/>
            <person name="Sederholm M."/>
            <person name="Temperton B."/>
            <person name="Saleska S.R."/>
            <person name="Tyson G.W."/>
            <person name="Rich V.I."/>
        </authorList>
    </citation>
    <scope>NUCLEOTIDE SEQUENCE [LARGE SCALE GENOMIC DNA]</scope>
    <source>
        <strain evidence="5 6">SMC1</strain>
    </source>
</reference>